<evidence type="ECO:0000313" key="2">
    <source>
        <dbReference type="EMBL" id="UXY40417.1"/>
    </source>
</evidence>
<organism evidence="2 3">
    <name type="scientific">Streptomyces albidocamelliae</name>
    <dbReference type="NCBI Taxonomy" id="2981135"/>
    <lineage>
        <taxon>Bacteria</taxon>
        <taxon>Bacillati</taxon>
        <taxon>Actinomycetota</taxon>
        <taxon>Actinomycetes</taxon>
        <taxon>Kitasatosporales</taxon>
        <taxon>Streptomycetaceae</taxon>
        <taxon>Streptomyces</taxon>
    </lineage>
</organism>
<name>A0ABY6F180_9ACTN</name>
<accession>A0ABY6F180</accession>
<keyword evidence="3" id="KW-1185">Reference proteome</keyword>
<sequence>MNTRLRLTAATVVAATAFGLASTTAQAATQHETVTRAPVATQVITTGSNAEARAVARTMSSNGVADSVEVKGSSVVAKGVNIGKIIALIKKSKPAWQWLVKNSKKVYHLGKTKAVRYIRHEIDNMKWYSPIKWVLKASGFYSSADVIWSVVTWVYHHA</sequence>
<keyword evidence="1" id="KW-0732">Signal</keyword>
<feature type="signal peptide" evidence="1">
    <location>
        <begin position="1"/>
        <end position="27"/>
    </location>
</feature>
<evidence type="ECO:0000256" key="1">
    <source>
        <dbReference type="SAM" id="SignalP"/>
    </source>
</evidence>
<proteinExistence type="predicted"/>
<protein>
    <recommendedName>
        <fullName evidence="4">Secreted protein</fullName>
    </recommendedName>
</protein>
<keyword evidence="2" id="KW-0614">Plasmid</keyword>
<evidence type="ECO:0000313" key="3">
    <source>
        <dbReference type="Proteomes" id="UP001060733"/>
    </source>
</evidence>
<dbReference type="RefSeq" id="WP_143611395.1">
    <property type="nucleotide sequence ID" value="NZ_CP106796.1"/>
</dbReference>
<gene>
    <name evidence="2" type="ORF">N8I86_38275</name>
</gene>
<dbReference type="EMBL" id="CP106796">
    <property type="protein sequence ID" value="UXY40417.1"/>
    <property type="molecule type" value="Genomic_DNA"/>
</dbReference>
<dbReference type="Proteomes" id="UP001060733">
    <property type="component" value="Plasmid punmamed2"/>
</dbReference>
<feature type="chain" id="PRO_5045858249" description="Secreted protein" evidence="1">
    <location>
        <begin position="28"/>
        <end position="158"/>
    </location>
</feature>
<geneLocation type="plasmid" evidence="2 3">
    <name>punmamed2</name>
</geneLocation>
<evidence type="ECO:0008006" key="4">
    <source>
        <dbReference type="Google" id="ProtNLM"/>
    </source>
</evidence>
<reference evidence="2" key="1">
    <citation type="submission" date="2022-10" db="EMBL/GenBank/DDBJ databases">
        <authorList>
            <person name="Mo P."/>
        </authorList>
    </citation>
    <scope>NUCLEOTIDE SEQUENCE</scope>
    <source>
        <strain evidence="2">HUAS 14-6</strain>
        <plasmid evidence="2">punmamed2</plasmid>
    </source>
</reference>